<keyword evidence="4" id="KW-1185">Reference proteome</keyword>
<dbReference type="PROSITE" id="PS51257">
    <property type="entry name" value="PROKAR_LIPOPROTEIN"/>
    <property type="match status" value="1"/>
</dbReference>
<dbReference type="Pfam" id="PF16868">
    <property type="entry name" value="NMT1_3"/>
    <property type="match status" value="1"/>
</dbReference>
<dbReference type="OrthoDB" id="9780180at2"/>
<proteinExistence type="predicted"/>
<evidence type="ECO:0000256" key="2">
    <source>
        <dbReference type="SAM" id="SignalP"/>
    </source>
</evidence>
<comment type="caution">
    <text evidence="3">The sequence shown here is derived from an EMBL/GenBank/DDBJ whole genome shotgun (WGS) entry which is preliminary data.</text>
</comment>
<evidence type="ECO:0000256" key="1">
    <source>
        <dbReference type="SAM" id="MobiDB-lite"/>
    </source>
</evidence>
<accession>A0A1J5MZL1</accession>
<feature type="chain" id="PRO_5009635449" evidence="2">
    <location>
        <begin position="23"/>
        <end position="363"/>
    </location>
</feature>
<feature type="region of interest" description="Disordered" evidence="1">
    <location>
        <begin position="27"/>
        <end position="51"/>
    </location>
</feature>
<dbReference type="SUPFAM" id="SSF53850">
    <property type="entry name" value="Periplasmic binding protein-like II"/>
    <property type="match status" value="1"/>
</dbReference>
<feature type="signal peptide" evidence="2">
    <location>
        <begin position="1"/>
        <end position="22"/>
    </location>
</feature>
<evidence type="ECO:0000313" key="3">
    <source>
        <dbReference type="EMBL" id="OIQ51434.1"/>
    </source>
</evidence>
<dbReference type="RefSeq" id="WP_071546914.1">
    <property type="nucleotide sequence ID" value="NZ_LKAQ01000004.1"/>
</dbReference>
<dbReference type="PANTHER" id="PTHR42941:SF1">
    <property type="entry name" value="SLL1037 PROTEIN"/>
    <property type="match status" value="1"/>
</dbReference>
<dbReference type="Gene3D" id="3.40.190.10">
    <property type="entry name" value="Periplasmic binding protein-like II"/>
    <property type="match status" value="2"/>
</dbReference>
<reference evidence="3 4" key="1">
    <citation type="submission" date="2015-09" db="EMBL/GenBank/DDBJ databases">
        <title>Genome of Desulfovibrio dechloracetivorans BerOc1, a mercury methylating strain isolated from highly hydrocarbons and metals contaminated coastal sediments.</title>
        <authorList>
            <person name="Goni Urriza M."/>
            <person name="Gassie C."/>
            <person name="Bouchez O."/>
            <person name="Klopp C."/>
            <person name="Ranchou-Peyruse A."/>
            <person name="Remy G."/>
        </authorList>
    </citation>
    <scope>NUCLEOTIDE SEQUENCE [LARGE SCALE GENOMIC DNA]</scope>
    <source>
        <strain evidence="3 4">BerOc1</strain>
    </source>
</reference>
<gene>
    <name evidence="3" type="ORF">BerOc1_03387</name>
</gene>
<dbReference type="PANTHER" id="PTHR42941">
    <property type="entry name" value="SLL1037 PROTEIN"/>
    <property type="match status" value="1"/>
</dbReference>
<dbReference type="CDD" id="cd13568">
    <property type="entry name" value="PBP2_TAXI_TRAP_like_3"/>
    <property type="match status" value="1"/>
</dbReference>
<sequence length="363" mass="38602">MTGSARGIFAAAVLLCSALLLSACGDSPREERTQSGAEQGQGAAVRQAEPDDAAARTTSFAYKPGEPTFVTIGTGGITGVYYPTGGAIANMVNLKRDKYNIRATVEATGGSVFNINAVIAGDLQFGIAQADRQFQAVHGIAEWKERGPQEKLRAVFSLHPETVTLVAGEDTGIRDIRDLKGRRVNIGNPGSGQHQNSLDALNAAGLALSDIKAVEVKAVEAIDMLEAGTLDAVFYTVGHPSAAILKATRGKRKVRFVPIVGVDTLFVLHPYYVPSRIDMRYYPGAANEDEGVESFGVKATLVTSSDVPDPIVYAVTREVFENFEVFTAQQPAFAGLTKKGMLQGLSAPIHPGAARYYREAGLQ</sequence>
<dbReference type="InterPro" id="IPR011852">
    <property type="entry name" value="TRAP_TAXI"/>
</dbReference>
<keyword evidence="2" id="KW-0732">Signal</keyword>
<organism evidence="3 4">
    <name type="scientific">Pseudodesulfovibrio hydrargyri</name>
    <dbReference type="NCBI Taxonomy" id="2125990"/>
    <lineage>
        <taxon>Bacteria</taxon>
        <taxon>Pseudomonadati</taxon>
        <taxon>Thermodesulfobacteriota</taxon>
        <taxon>Desulfovibrionia</taxon>
        <taxon>Desulfovibrionales</taxon>
        <taxon>Desulfovibrionaceae</taxon>
    </lineage>
</organism>
<evidence type="ECO:0000313" key="4">
    <source>
        <dbReference type="Proteomes" id="UP000181901"/>
    </source>
</evidence>
<dbReference type="NCBIfam" id="TIGR02122">
    <property type="entry name" value="TRAP_TAXI"/>
    <property type="match status" value="1"/>
</dbReference>
<dbReference type="Proteomes" id="UP000181901">
    <property type="component" value="Unassembled WGS sequence"/>
</dbReference>
<dbReference type="AlphaFoldDB" id="A0A1J5MZL1"/>
<dbReference type="EMBL" id="LKAQ01000004">
    <property type="protein sequence ID" value="OIQ51434.1"/>
    <property type="molecule type" value="Genomic_DNA"/>
</dbReference>
<name>A0A1J5MZL1_9BACT</name>
<protein>
    <submittedName>
        <fullName evidence="3">Alkanesulfonate transporter substrate-binding subunit</fullName>
    </submittedName>
</protein>